<name>A0A916WC80_9HYPH</name>
<gene>
    <name evidence="7" type="ORF">GCM10011491_11320</name>
</gene>
<organism evidence="7 8">
    <name type="scientific">Brucella endophytica</name>
    <dbReference type="NCBI Taxonomy" id="1963359"/>
    <lineage>
        <taxon>Bacteria</taxon>
        <taxon>Pseudomonadati</taxon>
        <taxon>Pseudomonadota</taxon>
        <taxon>Alphaproteobacteria</taxon>
        <taxon>Hyphomicrobiales</taxon>
        <taxon>Brucellaceae</taxon>
        <taxon>Brucella/Ochrobactrum group</taxon>
        <taxon>Brucella</taxon>
    </lineage>
</organism>
<evidence type="ECO:0000256" key="5">
    <source>
        <dbReference type="ARBA" id="ARBA00032976"/>
    </source>
</evidence>
<dbReference type="PANTHER" id="PTHR34216:SF7">
    <property type="entry name" value="POLY-BETA-1,6-N-ACETYL-D-GLUCOSAMINE N-DEACETYLASE"/>
    <property type="match status" value="1"/>
</dbReference>
<dbReference type="PROSITE" id="PS51677">
    <property type="entry name" value="NODB"/>
    <property type="match status" value="1"/>
</dbReference>
<sequence>MPSRDVTNFLNAAVKLAWEFAVLKSFHLLIPRGAIMRYVKYATIRAGLEAVALSRLGRFFPSSGGRGVIFTLHHVRPETETGFAPNAHLSVTSEFLEQAIDAALAHGLLPVHLHDLPALLANPNDKRTFVAFTLDDGYRNNAAFAAPVFRKFKVPYTIFVAPGFVERTRTIWWETAAAAIKDASVIRFDFGDGPEVIETATVTQKFAAFERLAAFVHSTDEDEAVRKIDEMAIAHRIDPMAIVDDLVMNERELLELARDPLVHFGAHTVTHVNLRRVSAERLDREIRLSADAIERYVGIRPRSFSYPYGFPSAAGEREFRAAADAGFTVAVTTQPGVLSRASLDKPTGLPRVSLNGHYQKKRYVEALISGLLFRIMR</sequence>
<dbReference type="SUPFAM" id="SSF88713">
    <property type="entry name" value="Glycoside hydrolase/deacetylase"/>
    <property type="match status" value="1"/>
</dbReference>
<evidence type="ECO:0000256" key="4">
    <source>
        <dbReference type="ARBA" id="ARBA00022729"/>
    </source>
</evidence>
<dbReference type="InterPro" id="IPR051398">
    <property type="entry name" value="Polysacch_Deacetylase"/>
</dbReference>
<dbReference type="EMBL" id="BMHH01000003">
    <property type="protein sequence ID" value="GGA85470.1"/>
    <property type="molecule type" value="Genomic_DNA"/>
</dbReference>
<evidence type="ECO:0000256" key="1">
    <source>
        <dbReference type="ARBA" id="ARBA00003236"/>
    </source>
</evidence>
<dbReference type="PANTHER" id="PTHR34216">
    <property type="match status" value="1"/>
</dbReference>
<feature type="domain" description="NodB homology" evidence="6">
    <location>
        <begin position="128"/>
        <end position="377"/>
    </location>
</feature>
<protein>
    <recommendedName>
        <fullName evidence="3">Chitooligosaccharide deacetylase</fullName>
    </recommendedName>
    <alternativeName>
        <fullName evidence="5">Nodulation protein B</fullName>
    </alternativeName>
</protein>
<evidence type="ECO:0000256" key="3">
    <source>
        <dbReference type="ARBA" id="ARBA00020071"/>
    </source>
</evidence>
<dbReference type="Pfam" id="PF01522">
    <property type="entry name" value="Polysacc_deac_1"/>
    <property type="match status" value="1"/>
</dbReference>
<dbReference type="AlphaFoldDB" id="A0A916WC80"/>
<evidence type="ECO:0000259" key="6">
    <source>
        <dbReference type="PROSITE" id="PS51677"/>
    </source>
</evidence>
<evidence type="ECO:0000313" key="8">
    <source>
        <dbReference type="Proteomes" id="UP000646478"/>
    </source>
</evidence>
<dbReference type="CDD" id="cd10968">
    <property type="entry name" value="CE4_Mlr8448_like_5s"/>
    <property type="match status" value="1"/>
</dbReference>
<comment type="function">
    <text evidence="1">Is involved in generating a small heat-stable compound (Nod), an acylated oligomer of N-acetylglucosamine, that stimulates mitosis in various plant protoplasts.</text>
</comment>
<dbReference type="InterPro" id="IPR002509">
    <property type="entry name" value="NODB_dom"/>
</dbReference>
<evidence type="ECO:0000256" key="2">
    <source>
        <dbReference type="ARBA" id="ARBA00010973"/>
    </source>
</evidence>
<accession>A0A916WC80</accession>
<dbReference type="Proteomes" id="UP000646478">
    <property type="component" value="Unassembled WGS sequence"/>
</dbReference>
<keyword evidence="4" id="KW-0732">Signal</keyword>
<proteinExistence type="inferred from homology"/>
<dbReference type="Gene3D" id="3.20.20.370">
    <property type="entry name" value="Glycoside hydrolase/deacetylase"/>
    <property type="match status" value="1"/>
</dbReference>
<dbReference type="GO" id="GO:0005975">
    <property type="term" value="P:carbohydrate metabolic process"/>
    <property type="evidence" value="ECO:0007669"/>
    <property type="project" value="InterPro"/>
</dbReference>
<reference evidence="7" key="1">
    <citation type="journal article" date="2014" name="Int. J. Syst. Evol. Microbiol.">
        <title>Complete genome sequence of Corynebacterium casei LMG S-19264T (=DSM 44701T), isolated from a smear-ripened cheese.</title>
        <authorList>
            <consortium name="US DOE Joint Genome Institute (JGI-PGF)"/>
            <person name="Walter F."/>
            <person name="Albersmeier A."/>
            <person name="Kalinowski J."/>
            <person name="Ruckert C."/>
        </authorList>
    </citation>
    <scope>NUCLEOTIDE SEQUENCE</scope>
    <source>
        <strain evidence="7">CGMCC 1.15082</strain>
    </source>
</reference>
<dbReference type="InterPro" id="IPR011330">
    <property type="entry name" value="Glyco_hydro/deAcase_b/a-brl"/>
</dbReference>
<comment type="caution">
    <text evidence="7">The sequence shown here is derived from an EMBL/GenBank/DDBJ whole genome shotgun (WGS) entry which is preliminary data.</text>
</comment>
<evidence type="ECO:0000313" key="7">
    <source>
        <dbReference type="EMBL" id="GGA85470.1"/>
    </source>
</evidence>
<dbReference type="GO" id="GO:0016810">
    <property type="term" value="F:hydrolase activity, acting on carbon-nitrogen (but not peptide) bonds"/>
    <property type="evidence" value="ECO:0007669"/>
    <property type="project" value="InterPro"/>
</dbReference>
<reference evidence="7" key="2">
    <citation type="submission" date="2020-09" db="EMBL/GenBank/DDBJ databases">
        <authorList>
            <person name="Sun Q."/>
            <person name="Zhou Y."/>
        </authorList>
    </citation>
    <scope>NUCLEOTIDE SEQUENCE</scope>
    <source>
        <strain evidence="7">CGMCC 1.15082</strain>
    </source>
</reference>
<keyword evidence="8" id="KW-1185">Reference proteome</keyword>
<comment type="similarity">
    <text evidence="2">Belongs to the polysaccharide deacetylase family.</text>
</comment>